<keyword evidence="3" id="KW-1133">Transmembrane helix</keyword>
<feature type="domain" description="Major facilitator superfamily (MFS) profile" evidence="4">
    <location>
        <begin position="102"/>
        <end position="535"/>
    </location>
</feature>
<feature type="transmembrane region" description="Helical" evidence="3">
    <location>
        <begin position="105"/>
        <end position="124"/>
    </location>
</feature>
<feature type="transmembrane region" description="Helical" evidence="3">
    <location>
        <begin position="483"/>
        <end position="504"/>
    </location>
</feature>
<feature type="transmembrane region" description="Helical" evidence="3">
    <location>
        <begin position="388"/>
        <end position="406"/>
    </location>
</feature>
<dbReference type="GeneID" id="93653528"/>
<dbReference type="PANTHER" id="PTHR11360:SF177">
    <property type="entry name" value="RIBOFLAVIN TRANSPORTER MCH5"/>
    <property type="match status" value="1"/>
</dbReference>
<keyword evidence="3" id="KW-0812">Transmembrane</keyword>
<evidence type="ECO:0000313" key="5">
    <source>
        <dbReference type="EMBL" id="KAG5417266.1"/>
    </source>
</evidence>
<dbReference type="InterPro" id="IPR050327">
    <property type="entry name" value="Proton-linked_MCT"/>
</dbReference>
<dbReference type="AlphaFoldDB" id="A0A8H7ZC66"/>
<evidence type="ECO:0000259" key="4">
    <source>
        <dbReference type="PROSITE" id="PS50850"/>
    </source>
</evidence>
<evidence type="ECO:0000313" key="6">
    <source>
        <dbReference type="Proteomes" id="UP000669133"/>
    </source>
</evidence>
<comment type="caution">
    <text evidence="5">The sequence shown here is derived from an EMBL/GenBank/DDBJ whole genome shotgun (WGS) entry which is preliminary data.</text>
</comment>
<evidence type="ECO:0000256" key="1">
    <source>
        <dbReference type="ARBA" id="ARBA00004141"/>
    </source>
</evidence>
<feature type="transmembrane region" description="Helical" evidence="3">
    <location>
        <begin position="230"/>
        <end position="251"/>
    </location>
</feature>
<name>A0A8H7ZC66_9ASCO</name>
<dbReference type="PROSITE" id="PS50850">
    <property type="entry name" value="MFS"/>
    <property type="match status" value="1"/>
</dbReference>
<dbReference type="SUPFAM" id="SSF103473">
    <property type="entry name" value="MFS general substrate transporter"/>
    <property type="match status" value="1"/>
</dbReference>
<evidence type="ECO:0000256" key="3">
    <source>
        <dbReference type="SAM" id="Phobius"/>
    </source>
</evidence>
<dbReference type="EMBL" id="JAEOAQ010000007">
    <property type="protein sequence ID" value="KAG5417266.1"/>
    <property type="molecule type" value="Genomic_DNA"/>
</dbReference>
<keyword evidence="6" id="KW-1185">Reference proteome</keyword>
<dbReference type="InterPro" id="IPR036259">
    <property type="entry name" value="MFS_trans_sf"/>
</dbReference>
<dbReference type="GO" id="GO:0032218">
    <property type="term" value="P:riboflavin transport"/>
    <property type="evidence" value="ECO:0007669"/>
    <property type="project" value="TreeGrafter"/>
</dbReference>
<feature type="transmembrane region" description="Helical" evidence="3">
    <location>
        <begin position="198"/>
        <end position="218"/>
    </location>
</feature>
<dbReference type="Proteomes" id="UP000669133">
    <property type="component" value="Unassembled WGS sequence"/>
</dbReference>
<dbReference type="PANTHER" id="PTHR11360">
    <property type="entry name" value="MONOCARBOXYLATE TRANSPORTER"/>
    <property type="match status" value="1"/>
</dbReference>
<keyword evidence="3" id="KW-0472">Membrane</keyword>
<dbReference type="RefSeq" id="XP_067546382.1">
    <property type="nucleotide sequence ID" value="XM_067694018.1"/>
</dbReference>
<gene>
    <name evidence="5" type="ORF">I9W82_004899</name>
</gene>
<comment type="similarity">
    <text evidence="2">Belongs to the major facilitator superfamily. Monocarboxylate porter (TC 2.A.1.13) family.</text>
</comment>
<feature type="transmembrane region" description="Helical" evidence="3">
    <location>
        <begin position="175"/>
        <end position="192"/>
    </location>
</feature>
<reference evidence="5 6" key="1">
    <citation type="submission" date="2020-12" db="EMBL/GenBank/DDBJ databases">
        <title>Effect of drift, selection, and recombination on the evolution of hybrid genomes in Candida yeast pathogens.</title>
        <authorList>
            <person name="Mixao V."/>
            <person name="Ksiezopolska E."/>
            <person name="Saus E."/>
            <person name="Boekhout T."/>
            <person name="Gacser A."/>
            <person name="Gabaldon T."/>
        </authorList>
    </citation>
    <scope>NUCLEOTIDE SEQUENCE [LARGE SCALE GENOMIC DNA]</scope>
    <source>
        <strain evidence="5 6">BP57</strain>
    </source>
</reference>
<protein>
    <recommendedName>
        <fullName evidence="4">Major facilitator superfamily (MFS) profile domain-containing protein</fullName>
    </recommendedName>
</protein>
<dbReference type="GO" id="GO:0022857">
    <property type="term" value="F:transmembrane transporter activity"/>
    <property type="evidence" value="ECO:0007669"/>
    <property type="project" value="InterPro"/>
</dbReference>
<feature type="transmembrane region" description="Helical" evidence="3">
    <location>
        <begin position="263"/>
        <end position="282"/>
    </location>
</feature>
<organism evidence="5 6">
    <name type="scientific">Candida metapsilosis</name>
    <dbReference type="NCBI Taxonomy" id="273372"/>
    <lineage>
        <taxon>Eukaryota</taxon>
        <taxon>Fungi</taxon>
        <taxon>Dikarya</taxon>
        <taxon>Ascomycota</taxon>
        <taxon>Saccharomycotina</taxon>
        <taxon>Pichiomycetes</taxon>
        <taxon>Debaryomycetaceae</taxon>
        <taxon>Candida/Lodderomyces clade</taxon>
        <taxon>Candida</taxon>
    </lineage>
</organism>
<dbReference type="Gene3D" id="1.20.1250.20">
    <property type="entry name" value="MFS general substrate transporter like domains"/>
    <property type="match status" value="1"/>
</dbReference>
<sequence length="544" mass="59323">MNTMSVSTITMPESVVHSSHHTESCGNHSDNIELQDFGTGYTENKASGLALQTDHFGEHTRQLGTGLRHRRPSNATDLTYDSDALMYGSEANPSAFPEGGKDANLVLLGSFLGLVADFGIPNSLGAIESYVSTHQLKDIPTSDVGWVFSLHLGVMYLGGVFFGELFDRYGAKKPLIAGTILMCGGLFCTAESHTLYQFVLSFSVLTAIGTSVAMSPLIGALSHWYLKKRAMACSIATIGGLVGGSCFAIMLQQLYDKIGYKNAIRVLSCICFVCMSCAIGLVRERKVIREPGENEENISSRNSRLSAIDELQSTEHDDNDLAIAQQNTTKQQMWLKMSTFFKGALDFSVLKDMKFLSLTWGVFLAEVVSMTTLTYLGSYALKYDVSDTQSYLLLTIVNVCGIPSRLLSGIFADKYGRFNMMMISSTFTTVFVFGLWYPAKSAALLYAFGVLFGISSSAVISLIPACTGQICSAERFGKVYGTLYFFLGVLTILGMYFATLVIAGGSKGNYSNFVLFEGGLSAASILVWVWAKYSAVGTRWWCKF</sequence>
<evidence type="ECO:0000256" key="2">
    <source>
        <dbReference type="ARBA" id="ARBA00006727"/>
    </source>
</evidence>
<dbReference type="InterPro" id="IPR011701">
    <property type="entry name" value="MFS"/>
</dbReference>
<accession>A0A8H7ZC66</accession>
<dbReference type="Pfam" id="PF07690">
    <property type="entry name" value="MFS_1"/>
    <property type="match status" value="1"/>
</dbReference>
<feature type="transmembrane region" description="Helical" evidence="3">
    <location>
        <begin position="355"/>
        <end position="376"/>
    </location>
</feature>
<dbReference type="InterPro" id="IPR020846">
    <property type="entry name" value="MFS_dom"/>
</dbReference>
<dbReference type="GO" id="GO:0016020">
    <property type="term" value="C:membrane"/>
    <property type="evidence" value="ECO:0007669"/>
    <property type="project" value="UniProtKB-SubCell"/>
</dbReference>
<feature type="transmembrane region" description="Helical" evidence="3">
    <location>
        <begin position="510"/>
        <end position="531"/>
    </location>
</feature>
<proteinExistence type="inferred from homology"/>
<feature type="transmembrane region" description="Helical" evidence="3">
    <location>
        <begin position="443"/>
        <end position="463"/>
    </location>
</feature>
<feature type="transmembrane region" description="Helical" evidence="3">
    <location>
        <begin position="144"/>
        <end position="163"/>
    </location>
</feature>
<comment type="subcellular location">
    <subcellularLocation>
        <location evidence="1">Membrane</location>
        <topology evidence="1">Multi-pass membrane protein</topology>
    </subcellularLocation>
</comment>
<dbReference type="OrthoDB" id="6509908at2759"/>
<feature type="transmembrane region" description="Helical" evidence="3">
    <location>
        <begin position="418"/>
        <end position="437"/>
    </location>
</feature>